<keyword evidence="13 15" id="KW-0496">Mitochondrion</keyword>
<keyword evidence="10 14" id="KW-0472">Membrane</keyword>
<comment type="catalytic activity">
    <reaction evidence="11 13">
        <text>a ubiquinone + NADH + 5 H(+)(in) = a ubiquinol + NAD(+) + 4 H(+)(out)</text>
        <dbReference type="Rhea" id="RHEA:29091"/>
        <dbReference type="Rhea" id="RHEA-COMP:9565"/>
        <dbReference type="Rhea" id="RHEA-COMP:9566"/>
        <dbReference type="ChEBI" id="CHEBI:15378"/>
        <dbReference type="ChEBI" id="CHEBI:16389"/>
        <dbReference type="ChEBI" id="CHEBI:17976"/>
        <dbReference type="ChEBI" id="CHEBI:57540"/>
        <dbReference type="ChEBI" id="CHEBI:57945"/>
        <dbReference type="EC" id="7.1.1.2"/>
    </reaction>
</comment>
<evidence type="ECO:0000256" key="13">
    <source>
        <dbReference type="RuleBase" id="RU000473"/>
    </source>
</evidence>
<dbReference type="InterPro" id="IPR001694">
    <property type="entry name" value="NADH_UbQ_OxRdtase_su1/FPO"/>
</dbReference>
<evidence type="ECO:0000256" key="12">
    <source>
        <dbReference type="RuleBase" id="RU000471"/>
    </source>
</evidence>
<evidence type="ECO:0000256" key="5">
    <source>
        <dbReference type="ARBA" id="ARBA00022660"/>
    </source>
</evidence>
<dbReference type="EMBL" id="KR364945">
    <property type="protein sequence ID" value="AKP55320.1"/>
    <property type="molecule type" value="Genomic_DNA"/>
</dbReference>
<organism evidence="15">
    <name type="scientific">Odontobutis interrupta</name>
    <dbReference type="NCBI Taxonomy" id="933221"/>
    <lineage>
        <taxon>Eukaryota</taxon>
        <taxon>Metazoa</taxon>
        <taxon>Chordata</taxon>
        <taxon>Craniata</taxon>
        <taxon>Vertebrata</taxon>
        <taxon>Euteleostomi</taxon>
        <taxon>Actinopterygii</taxon>
        <taxon>Neopterygii</taxon>
        <taxon>Teleostei</taxon>
        <taxon>Neoteleostei</taxon>
        <taxon>Acanthomorphata</taxon>
        <taxon>Gobiaria</taxon>
        <taxon>Gobiiformes</taxon>
        <taxon>Gobioidei</taxon>
        <taxon>Odontobutidae</taxon>
        <taxon>Odontobutis</taxon>
    </lineage>
</organism>
<feature type="transmembrane region" description="Helical" evidence="14">
    <location>
        <begin position="150"/>
        <end position="171"/>
    </location>
</feature>
<evidence type="ECO:0000256" key="10">
    <source>
        <dbReference type="ARBA" id="ARBA00023136"/>
    </source>
</evidence>
<evidence type="ECO:0000256" key="2">
    <source>
        <dbReference type="ARBA" id="ARBA00010535"/>
    </source>
</evidence>
<keyword evidence="5" id="KW-0679">Respiratory chain</keyword>
<reference evidence="15" key="1">
    <citation type="journal article" date="2015" name="Mitochondrial DNA">
        <title>Complete mitochondrial genome of the endemic South Korean species Odontobutis interrupta (Perciformes, Odontobutidae).</title>
        <authorList>
            <person name="Jun J."/>
            <person name="Choi S.H."/>
            <person name="Kum J.D."/>
        </authorList>
    </citation>
    <scope>NUCLEOTIDE SEQUENCE</scope>
</reference>
<keyword evidence="13" id="KW-0830">Ubiquinone</keyword>
<keyword evidence="6 12" id="KW-0812">Transmembrane</keyword>
<dbReference type="GeneID" id="25076359"/>
<keyword evidence="8 14" id="KW-1133">Transmembrane helix</keyword>
<keyword evidence="9 12" id="KW-0520">NAD</keyword>
<feature type="transmembrane region" description="Helical" evidence="14">
    <location>
        <begin position="260"/>
        <end position="279"/>
    </location>
</feature>
<feature type="transmembrane region" description="Helical" evidence="14">
    <location>
        <begin position="107"/>
        <end position="129"/>
    </location>
</feature>
<geneLocation type="mitochondrion" evidence="15"/>
<feature type="transmembrane region" description="Helical" evidence="14">
    <location>
        <begin position="226"/>
        <end position="248"/>
    </location>
</feature>
<evidence type="ECO:0000256" key="11">
    <source>
        <dbReference type="ARBA" id="ARBA00049551"/>
    </source>
</evidence>
<dbReference type="GO" id="GO:0009060">
    <property type="term" value="P:aerobic respiration"/>
    <property type="evidence" value="ECO:0007669"/>
    <property type="project" value="TreeGrafter"/>
</dbReference>
<evidence type="ECO:0000256" key="6">
    <source>
        <dbReference type="ARBA" id="ARBA00022692"/>
    </source>
</evidence>
<proteinExistence type="inferred from homology"/>
<feature type="transmembrane region" description="Helical" evidence="14">
    <location>
        <begin position="177"/>
        <end position="194"/>
    </location>
</feature>
<evidence type="ECO:0000256" key="14">
    <source>
        <dbReference type="SAM" id="Phobius"/>
    </source>
</evidence>
<feature type="transmembrane region" description="Helical" evidence="14">
    <location>
        <begin position="76"/>
        <end position="95"/>
    </location>
</feature>
<keyword evidence="5" id="KW-0813">Transport</keyword>
<keyword evidence="7" id="KW-0249">Electron transport</keyword>
<comment type="similarity">
    <text evidence="2 12">Belongs to the complex I subunit 1 family.</text>
</comment>
<dbReference type="PROSITE" id="PS00667">
    <property type="entry name" value="COMPLEX1_ND1_1"/>
    <property type="match status" value="1"/>
</dbReference>
<comment type="subcellular location">
    <subcellularLocation>
        <location evidence="1">Membrane</location>
        <topology evidence="1">Multi-pass membrane protein</topology>
    </subcellularLocation>
    <subcellularLocation>
        <location evidence="12">Mitochondrion inner membrane</location>
        <topology evidence="12">Multi-pass membrane protein</topology>
    </subcellularLocation>
</comment>
<dbReference type="GO" id="GO:0003954">
    <property type="term" value="F:NADH dehydrogenase activity"/>
    <property type="evidence" value="ECO:0007669"/>
    <property type="project" value="TreeGrafter"/>
</dbReference>
<evidence type="ECO:0000256" key="8">
    <source>
        <dbReference type="ARBA" id="ARBA00022989"/>
    </source>
</evidence>
<dbReference type="AlphaFoldDB" id="A0A0U2DTN2"/>
<dbReference type="PANTHER" id="PTHR11432">
    <property type="entry name" value="NADH DEHYDROGENASE SUBUNIT 1"/>
    <property type="match status" value="1"/>
</dbReference>
<dbReference type="CTD" id="4535"/>
<dbReference type="GO" id="GO:0005743">
    <property type="term" value="C:mitochondrial inner membrane"/>
    <property type="evidence" value="ECO:0007669"/>
    <property type="project" value="UniProtKB-SubCell"/>
</dbReference>
<dbReference type="InterPro" id="IPR018086">
    <property type="entry name" value="NADH_UbQ_OxRdtase_su1_CS"/>
</dbReference>
<dbReference type="PANTHER" id="PTHR11432:SF3">
    <property type="entry name" value="NADH-UBIQUINONE OXIDOREDUCTASE CHAIN 1"/>
    <property type="match status" value="1"/>
</dbReference>
<gene>
    <name evidence="15" type="primary">ND1</name>
</gene>
<dbReference type="RefSeq" id="YP_009159075.1">
    <property type="nucleotide sequence ID" value="NC_027583.1"/>
</dbReference>
<evidence type="ECO:0000256" key="3">
    <source>
        <dbReference type="ARBA" id="ARBA00012944"/>
    </source>
</evidence>
<protein>
    <recommendedName>
        <fullName evidence="4 13">NADH-ubiquinone oxidoreductase chain 1</fullName>
        <ecNumber evidence="3 13">7.1.1.2</ecNumber>
    </recommendedName>
</protein>
<dbReference type="PROSITE" id="PS00668">
    <property type="entry name" value="COMPLEX1_ND1_2"/>
    <property type="match status" value="1"/>
</dbReference>
<dbReference type="Pfam" id="PF00146">
    <property type="entry name" value="NADHdh"/>
    <property type="match status" value="1"/>
</dbReference>
<feature type="transmembrane region" description="Helical" evidence="14">
    <location>
        <begin position="6"/>
        <end position="29"/>
    </location>
</feature>
<name>A0A0U2DTN2_9GOBI</name>
<evidence type="ECO:0000256" key="7">
    <source>
        <dbReference type="ARBA" id="ARBA00022982"/>
    </source>
</evidence>
<sequence length="325" mass="35767">MISMILTYILNPLAYIVPVLLAVAFLTLLERKVLGYMQLRKGPTIVGPYGLLQPIADGMKLFIKEPTQPTTSSPMLFILAPLLALTLALLLWAPLPLPCPSTDLNLSILFMLAISSLTVYSILASGWASNSKYALIGALRAVAQTISYEVSLGLILLSAIIFTGGYTLQMFNTAQESIWLIMPAWPLAAMWYISTLAETNRAPFDLTEGESELVSGFNVEYAGGPFALFFLAEYANILLMNTLSATLFLGTTHLPYMPEATTVSLMTKAALLSALFLWVRASYPRFRYDQLMHLIWKNFLPITLALMIWHLALPIASAGLPPCHN</sequence>
<feature type="transmembrane region" description="Helical" evidence="14">
    <location>
        <begin position="299"/>
        <end position="320"/>
    </location>
</feature>
<evidence type="ECO:0000256" key="1">
    <source>
        <dbReference type="ARBA" id="ARBA00004141"/>
    </source>
</evidence>
<evidence type="ECO:0000313" key="15">
    <source>
        <dbReference type="EMBL" id="AKP55320.1"/>
    </source>
</evidence>
<evidence type="ECO:0000256" key="9">
    <source>
        <dbReference type="ARBA" id="ARBA00023027"/>
    </source>
</evidence>
<accession>A0A0U2DTN2</accession>
<dbReference type="HAMAP" id="MF_01350">
    <property type="entry name" value="NDH1_NuoH"/>
    <property type="match status" value="1"/>
</dbReference>
<evidence type="ECO:0000256" key="4">
    <source>
        <dbReference type="ARBA" id="ARBA00021009"/>
    </source>
</evidence>
<dbReference type="GO" id="GO:0008137">
    <property type="term" value="F:NADH dehydrogenase (ubiquinone) activity"/>
    <property type="evidence" value="ECO:0007669"/>
    <property type="project" value="UniProtKB-EC"/>
</dbReference>
<dbReference type="EC" id="7.1.1.2" evidence="3 13"/>